<feature type="region of interest" description="Disordered" evidence="3">
    <location>
        <begin position="469"/>
        <end position="530"/>
    </location>
</feature>
<evidence type="ECO:0000313" key="6">
    <source>
        <dbReference type="Proteomes" id="UP001164746"/>
    </source>
</evidence>
<dbReference type="InterPro" id="IPR047554">
    <property type="entry name" value="BICC1_KH-I_rpt2"/>
</dbReference>
<sequence length="1022" mass="112395">MADSSQSRRVEMRDSAVLSETGSDKGENTLQTKDNVLDNGYVEERFRVDRKKLEQMLQGNWERQDEAAEDFFQRIMDETNTQISWPSKLKIGAKSKKDPHIKVIGLPDDIRVAKDLIMSVLDTKSNRATLKMDVSYTDHSHVIGKGGNNIKRVMQETGCHVHFPDSNRGNHVQEKSNQVSIAGQPQGVEAARAKIRELLPLVFMFEIPVTPIPIQLPDLGSSTLQQFQQQYSVNISYRQRQRGYGTTVIVRGSVYNEKLVKEAALKMIEVTLGKLPTPLPVSMQLEIAPQHHLFIIGRGGMNIKQIMQVTGAVIHFPDPNTVAPQRKGLVYISGPIESVYQARQQLIGCLPLVLMFDVKEELEMDQGRIAQLMEHLDVFISVKPKPKQPSKSVIVKSIERNASNMYLARLLLLGIEKELPRQQANVTTQDGNIQNILSLNALGYFSQTIQPTLQISTANQQLLLLNTTAKSPPSTPHSQLVLVNGQKSPPSAQTPAQTHGAQVVLMNGQKTPPRATPSTLSPPSPQSPKAPSIYGPAVMVVPQVSAQSVADLMAQCSVSNVSSMAPCVPSPQEKRSPVPTYQTAGQNLTTRHDYVVSRSQSEANSPCRSPCESPHPLRQNSSAVDLAGLSTSGSFVSHPKMPLEGSGSPMDLFGLTKPRPHGLSSSAHTHDLLGLSKTTDSPLGVDKLHYNMGGGGSLHGSLSHTSLHASLNSSLMHAAMNGESMRGSLHGSLNASSLHASLNNGSLHGSLNNGSLHGSLNLNNGGLHGSLNNGSMHGSLNNGSLHGNLNRNSLVNGMDGDLRAPGIERQVNQSGLYQDAFQTFGGDYEEKKLMANKAMQKKPIGEMSRIPTDYWSGLMFSKSMPTQAMREFAAMKQRYESPMATTYENPADEISELESHPWQTDRSSMYSRPVDPAPGEYPSPRKKWPEYGLSASNHIDGALVPSKSYWSPKLDLAELFIKLDLNKRRMLEESDPFSRTSPSHGSHQDMNLKNKEKKDFKRLCFFICNYIYIKDIYKLNKI</sequence>
<dbReference type="Gene3D" id="3.30.1370.10">
    <property type="entry name" value="K Homology domain, type 1"/>
    <property type="match status" value="1"/>
</dbReference>
<dbReference type="SMART" id="SM00322">
    <property type="entry name" value="KH"/>
    <property type="match status" value="2"/>
</dbReference>
<feature type="region of interest" description="Disordered" evidence="3">
    <location>
        <begin position="567"/>
        <end position="619"/>
    </location>
</feature>
<keyword evidence="1" id="KW-0677">Repeat</keyword>
<dbReference type="PANTHER" id="PTHR10627:SF69">
    <property type="entry name" value="PROTEIN BICAUDAL C"/>
    <property type="match status" value="1"/>
</dbReference>
<dbReference type="CDD" id="cd22420">
    <property type="entry name" value="KH-I_BICC1_rpt1"/>
    <property type="match status" value="1"/>
</dbReference>
<feature type="region of interest" description="Disordered" evidence="3">
    <location>
        <begin position="1"/>
        <end position="33"/>
    </location>
</feature>
<dbReference type="InterPro" id="IPR054727">
    <property type="entry name" value="BICC1_KH"/>
</dbReference>
<feature type="region of interest" description="Disordered" evidence="3">
    <location>
        <begin position="973"/>
        <end position="992"/>
    </location>
</feature>
<feature type="compositionally biased region" description="Basic and acidic residues" evidence="3">
    <location>
        <begin position="1"/>
        <end position="14"/>
    </location>
</feature>
<dbReference type="InterPro" id="IPR004087">
    <property type="entry name" value="KH_dom"/>
</dbReference>
<feature type="compositionally biased region" description="Polar residues" evidence="3">
    <location>
        <begin position="901"/>
        <end position="910"/>
    </location>
</feature>
<accession>A0ABY7DQS7</accession>
<dbReference type="PANTHER" id="PTHR10627">
    <property type="entry name" value="SCP160"/>
    <property type="match status" value="1"/>
</dbReference>
<dbReference type="EMBL" id="CP111013">
    <property type="protein sequence ID" value="WAQ97310.1"/>
    <property type="molecule type" value="Genomic_DNA"/>
</dbReference>
<keyword evidence="6" id="KW-1185">Reference proteome</keyword>
<name>A0ABY7DQS7_MYAAR</name>
<dbReference type="CDD" id="cd22421">
    <property type="entry name" value="KH-I_BICC1_rpt2"/>
    <property type="match status" value="1"/>
</dbReference>
<evidence type="ECO:0000256" key="2">
    <source>
        <dbReference type="PROSITE-ProRule" id="PRU00117"/>
    </source>
</evidence>
<dbReference type="InterPro" id="IPR047553">
    <property type="entry name" value="BICC1_KH-I_rpt3"/>
</dbReference>
<feature type="domain" description="K Homology" evidence="4">
    <location>
        <begin position="279"/>
        <end position="351"/>
    </location>
</feature>
<evidence type="ECO:0000256" key="3">
    <source>
        <dbReference type="SAM" id="MobiDB-lite"/>
    </source>
</evidence>
<organism evidence="5 6">
    <name type="scientific">Mya arenaria</name>
    <name type="common">Soft-shell clam</name>
    <dbReference type="NCBI Taxonomy" id="6604"/>
    <lineage>
        <taxon>Eukaryota</taxon>
        <taxon>Metazoa</taxon>
        <taxon>Spiralia</taxon>
        <taxon>Lophotrochozoa</taxon>
        <taxon>Mollusca</taxon>
        <taxon>Bivalvia</taxon>
        <taxon>Autobranchia</taxon>
        <taxon>Heteroconchia</taxon>
        <taxon>Euheterodonta</taxon>
        <taxon>Imparidentia</taxon>
        <taxon>Neoheterodontei</taxon>
        <taxon>Myida</taxon>
        <taxon>Myoidea</taxon>
        <taxon>Myidae</taxon>
        <taxon>Mya</taxon>
    </lineage>
</organism>
<feature type="compositionally biased region" description="Polar residues" evidence="3">
    <location>
        <begin position="597"/>
        <end position="607"/>
    </location>
</feature>
<feature type="compositionally biased region" description="Polar residues" evidence="3">
    <location>
        <begin position="485"/>
        <end position="500"/>
    </location>
</feature>
<dbReference type="SUPFAM" id="SSF54791">
    <property type="entry name" value="Eukaryotic type KH-domain (KH-domain type I)"/>
    <property type="match status" value="3"/>
</dbReference>
<proteinExistence type="predicted"/>
<dbReference type="InterPro" id="IPR047549">
    <property type="entry name" value="BICC1_KH-I_rpt1"/>
</dbReference>
<reference evidence="5" key="1">
    <citation type="submission" date="2022-11" db="EMBL/GenBank/DDBJ databases">
        <title>Centuries of genome instability and evolution in soft-shell clam transmissible cancer (bioRxiv).</title>
        <authorList>
            <person name="Hart S.F.M."/>
            <person name="Yonemitsu M.A."/>
            <person name="Giersch R.M."/>
            <person name="Beal B.F."/>
            <person name="Arriagada G."/>
            <person name="Davis B.W."/>
            <person name="Ostrander E.A."/>
            <person name="Goff S.P."/>
            <person name="Metzger M.J."/>
        </authorList>
    </citation>
    <scope>NUCLEOTIDE SEQUENCE</scope>
    <source>
        <strain evidence="5">MELC-2E11</strain>
        <tissue evidence="5">Siphon/mantle</tissue>
    </source>
</reference>
<evidence type="ECO:0000313" key="5">
    <source>
        <dbReference type="EMBL" id="WAQ97310.1"/>
    </source>
</evidence>
<dbReference type="Pfam" id="PF00013">
    <property type="entry name" value="KH_1"/>
    <property type="match status" value="2"/>
</dbReference>
<evidence type="ECO:0000256" key="1">
    <source>
        <dbReference type="ARBA" id="ARBA00022737"/>
    </source>
</evidence>
<feature type="domain" description="K Homology" evidence="4">
    <location>
        <begin position="126"/>
        <end position="200"/>
    </location>
</feature>
<protein>
    <submittedName>
        <fullName evidence="5">BICC1-like protein</fullName>
    </submittedName>
</protein>
<dbReference type="Pfam" id="PF22985">
    <property type="entry name" value="KH_BICC1"/>
    <property type="match status" value="2"/>
</dbReference>
<feature type="region of interest" description="Disordered" evidence="3">
    <location>
        <begin position="899"/>
        <end position="923"/>
    </location>
</feature>
<dbReference type="PROSITE" id="PS50084">
    <property type="entry name" value="KH_TYPE_1"/>
    <property type="match status" value="2"/>
</dbReference>
<dbReference type="CDD" id="cd22422">
    <property type="entry name" value="KH-I_BICC1_rpt3"/>
    <property type="match status" value="1"/>
</dbReference>
<dbReference type="InterPro" id="IPR036612">
    <property type="entry name" value="KH_dom_type_1_sf"/>
</dbReference>
<evidence type="ECO:0000259" key="4">
    <source>
        <dbReference type="SMART" id="SM00322"/>
    </source>
</evidence>
<feature type="compositionally biased region" description="Polar residues" evidence="3">
    <location>
        <begin position="579"/>
        <end position="589"/>
    </location>
</feature>
<dbReference type="Gene3D" id="3.30.310.270">
    <property type="match status" value="1"/>
</dbReference>
<dbReference type="Pfam" id="PF24234">
    <property type="entry name" value="KH_BICC1_1st"/>
    <property type="match status" value="1"/>
</dbReference>
<dbReference type="InterPro" id="IPR004088">
    <property type="entry name" value="KH_dom_type_1"/>
</dbReference>
<gene>
    <name evidence="5" type="ORF">MAR_030000</name>
</gene>
<dbReference type="Proteomes" id="UP001164746">
    <property type="component" value="Chromosome 2"/>
</dbReference>
<keyword evidence="2" id="KW-0694">RNA-binding</keyword>